<feature type="compositionally biased region" description="Polar residues" evidence="1">
    <location>
        <begin position="13"/>
        <end position="22"/>
    </location>
</feature>
<organism evidence="2 3">
    <name type="scientific">Orchesella cincta</name>
    <name type="common">Springtail</name>
    <name type="synonym">Podura cincta</name>
    <dbReference type="NCBI Taxonomy" id="48709"/>
    <lineage>
        <taxon>Eukaryota</taxon>
        <taxon>Metazoa</taxon>
        <taxon>Ecdysozoa</taxon>
        <taxon>Arthropoda</taxon>
        <taxon>Hexapoda</taxon>
        <taxon>Collembola</taxon>
        <taxon>Entomobryomorpha</taxon>
        <taxon>Entomobryoidea</taxon>
        <taxon>Orchesellidae</taxon>
        <taxon>Orchesellinae</taxon>
        <taxon>Orchesella</taxon>
    </lineage>
</organism>
<dbReference type="EMBL" id="LJIJ01001610">
    <property type="protein sequence ID" value="ODM91273.1"/>
    <property type="molecule type" value="Genomic_DNA"/>
</dbReference>
<name>A0A1D2MEB1_ORCCI</name>
<keyword evidence="3" id="KW-1185">Reference proteome</keyword>
<gene>
    <name evidence="2" type="ORF">Ocin01_15409</name>
</gene>
<dbReference type="Proteomes" id="UP000094527">
    <property type="component" value="Unassembled WGS sequence"/>
</dbReference>
<evidence type="ECO:0000313" key="2">
    <source>
        <dbReference type="EMBL" id="ODM91273.1"/>
    </source>
</evidence>
<protein>
    <submittedName>
        <fullName evidence="2">Uncharacterized protein</fullName>
    </submittedName>
</protein>
<dbReference type="AlphaFoldDB" id="A0A1D2MEB1"/>
<proteinExistence type="predicted"/>
<evidence type="ECO:0000256" key="1">
    <source>
        <dbReference type="SAM" id="MobiDB-lite"/>
    </source>
</evidence>
<evidence type="ECO:0000313" key="3">
    <source>
        <dbReference type="Proteomes" id="UP000094527"/>
    </source>
</evidence>
<feature type="region of interest" description="Disordered" evidence="1">
    <location>
        <begin position="1"/>
        <end position="34"/>
    </location>
</feature>
<reference evidence="2 3" key="1">
    <citation type="journal article" date="2016" name="Genome Biol. Evol.">
        <title>Gene Family Evolution Reflects Adaptation to Soil Environmental Stressors in the Genome of the Collembolan Orchesella cincta.</title>
        <authorList>
            <person name="Faddeeva-Vakhrusheva A."/>
            <person name="Derks M.F."/>
            <person name="Anvar S.Y."/>
            <person name="Agamennone V."/>
            <person name="Suring W."/>
            <person name="Smit S."/>
            <person name="van Straalen N.M."/>
            <person name="Roelofs D."/>
        </authorList>
    </citation>
    <scope>NUCLEOTIDE SEQUENCE [LARGE SCALE GENOMIC DNA]</scope>
    <source>
        <tissue evidence="2">Mixed pool</tissue>
    </source>
</reference>
<accession>A0A1D2MEB1</accession>
<comment type="caution">
    <text evidence="2">The sequence shown here is derived from an EMBL/GenBank/DDBJ whole genome shotgun (WGS) entry which is preliminary data.</text>
</comment>
<sequence>MRLPALTKKTTEDSGNSSSGDTPESCDDTPTWDIEYRFSDGSDNRVVQLSEPTHGAQDELEFEYIIETYILPSLFNDGASVFALVESEEENKENKEPR</sequence>